<accession>A0A6M3LU77</accession>
<protein>
    <submittedName>
        <fullName evidence="1">Uncharacterized protein</fullName>
    </submittedName>
</protein>
<reference evidence="1" key="1">
    <citation type="submission" date="2020-03" db="EMBL/GenBank/DDBJ databases">
        <title>The deep terrestrial virosphere.</title>
        <authorList>
            <person name="Holmfeldt K."/>
            <person name="Nilsson E."/>
            <person name="Simone D."/>
            <person name="Lopez-Fernandez M."/>
            <person name="Wu X."/>
            <person name="de Brujin I."/>
            <person name="Lundin D."/>
            <person name="Andersson A."/>
            <person name="Bertilsson S."/>
            <person name="Dopson M."/>
        </authorList>
    </citation>
    <scope>NUCLEOTIDE SEQUENCE</scope>
    <source>
        <strain evidence="1">MM415B04921</strain>
    </source>
</reference>
<name>A0A6M3LU77_9ZZZZ</name>
<organism evidence="1">
    <name type="scientific">viral metagenome</name>
    <dbReference type="NCBI Taxonomy" id="1070528"/>
    <lineage>
        <taxon>unclassified sequences</taxon>
        <taxon>metagenomes</taxon>
        <taxon>organismal metagenomes</taxon>
    </lineage>
</organism>
<dbReference type="AlphaFoldDB" id="A0A6M3LU77"/>
<dbReference type="EMBL" id="MT143372">
    <property type="protein sequence ID" value="QJA96115.1"/>
    <property type="molecule type" value="Genomic_DNA"/>
</dbReference>
<proteinExistence type="predicted"/>
<gene>
    <name evidence="1" type="ORF">MM415B04921_0002</name>
</gene>
<sequence length="50" mass="5964">MIESARKEFHFLCEKIIHDGRDPYIVAEAMLERLVSAMRDYKKLWEAAHD</sequence>
<evidence type="ECO:0000313" key="1">
    <source>
        <dbReference type="EMBL" id="QJA96115.1"/>
    </source>
</evidence>